<dbReference type="PANTHER" id="PTHR34406">
    <property type="entry name" value="PROTEIN YCEI"/>
    <property type="match status" value="1"/>
</dbReference>
<dbReference type="Gene3D" id="2.40.128.110">
    <property type="entry name" value="Lipid/polyisoprenoid-binding, YceI-like"/>
    <property type="match status" value="1"/>
</dbReference>
<accession>A0A7W6EGT5</accession>
<dbReference type="InterPro" id="IPR007372">
    <property type="entry name" value="Lipid/polyisoprenoid-bd_YceI"/>
</dbReference>
<comment type="caution">
    <text evidence="3">The sequence shown here is derived from an EMBL/GenBank/DDBJ whole genome shotgun (WGS) entry which is preliminary data.</text>
</comment>
<feature type="signal peptide" evidence="1">
    <location>
        <begin position="1"/>
        <end position="21"/>
    </location>
</feature>
<keyword evidence="1" id="KW-0732">Signal</keyword>
<dbReference type="Pfam" id="PF04264">
    <property type="entry name" value="YceI"/>
    <property type="match status" value="1"/>
</dbReference>
<dbReference type="AlphaFoldDB" id="A0A7W6EGT5"/>
<dbReference type="RefSeq" id="WP_183751892.1">
    <property type="nucleotide sequence ID" value="NZ_JACICC010000003.1"/>
</dbReference>
<sequence>MHKSKFLAVAMLGAVSTFAGAAPFLATPALAQTETVEVKAPAGVYKLDPTHSALLWSLKHLNVSNYTGRFANVQGTLNFDPANISASSIEVTIDPKSVQTAYPADYKATHARTGFESWNEDISRNQNFLNSDKFPEITFKSTKVEQTGPRTAKITGDLTLLGVSKSVTLDASFNGELDSHPFLGVPVLGFAAEGKFDRTEFGQKASGALGNEITVRFDGEFIQQKPEAQ</sequence>
<evidence type="ECO:0000259" key="2">
    <source>
        <dbReference type="SMART" id="SM00867"/>
    </source>
</evidence>
<feature type="domain" description="Lipid/polyisoprenoid-binding YceI-like" evidence="2">
    <location>
        <begin position="44"/>
        <end position="222"/>
    </location>
</feature>
<name>A0A7W6EGT5_9HYPH</name>
<evidence type="ECO:0000256" key="1">
    <source>
        <dbReference type="SAM" id="SignalP"/>
    </source>
</evidence>
<keyword evidence="4" id="KW-1185">Reference proteome</keyword>
<organism evidence="3 4">
    <name type="scientific">Pseudochelatococcus contaminans</name>
    <dbReference type="NCBI Taxonomy" id="1538103"/>
    <lineage>
        <taxon>Bacteria</taxon>
        <taxon>Pseudomonadati</taxon>
        <taxon>Pseudomonadota</taxon>
        <taxon>Alphaproteobacteria</taxon>
        <taxon>Hyphomicrobiales</taxon>
        <taxon>Chelatococcaceae</taxon>
        <taxon>Pseudochelatococcus</taxon>
    </lineage>
</organism>
<dbReference type="InterPro" id="IPR036761">
    <property type="entry name" value="TTHA0802/YceI-like_sf"/>
</dbReference>
<dbReference type="EMBL" id="JACICC010000003">
    <property type="protein sequence ID" value="MBB3809646.1"/>
    <property type="molecule type" value="Genomic_DNA"/>
</dbReference>
<dbReference type="PANTHER" id="PTHR34406:SF1">
    <property type="entry name" value="PROTEIN YCEI"/>
    <property type="match status" value="1"/>
</dbReference>
<reference evidence="3 4" key="1">
    <citation type="submission" date="2020-08" db="EMBL/GenBank/DDBJ databases">
        <title>Genomic Encyclopedia of Type Strains, Phase IV (KMG-IV): sequencing the most valuable type-strain genomes for metagenomic binning, comparative biology and taxonomic classification.</title>
        <authorList>
            <person name="Goeker M."/>
        </authorList>
    </citation>
    <scope>NUCLEOTIDE SEQUENCE [LARGE SCALE GENOMIC DNA]</scope>
    <source>
        <strain evidence="3 4">DSM 28760</strain>
    </source>
</reference>
<evidence type="ECO:0000313" key="3">
    <source>
        <dbReference type="EMBL" id="MBB3809646.1"/>
    </source>
</evidence>
<feature type="chain" id="PRO_5031389950" evidence="1">
    <location>
        <begin position="22"/>
        <end position="229"/>
    </location>
</feature>
<evidence type="ECO:0000313" key="4">
    <source>
        <dbReference type="Proteomes" id="UP000537592"/>
    </source>
</evidence>
<proteinExistence type="predicted"/>
<gene>
    <name evidence="3" type="ORF">FHS81_001728</name>
</gene>
<dbReference type="Proteomes" id="UP000537592">
    <property type="component" value="Unassembled WGS sequence"/>
</dbReference>
<protein>
    <submittedName>
        <fullName evidence="3">Polyisoprenoid-binding protein YceI</fullName>
    </submittedName>
</protein>
<dbReference type="SUPFAM" id="SSF101874">
    <property type="entry name" value="YceI-like"/>
    <property type="match status" value="1"/>
</dbReference>
<dbReference type="SMART" id="SM00867">
    <property type="entry name" value="YceI"/>
    <property type="match status" value="1"/>
</dbReference>